<organism evidence="5 6">
    <name type="scientific">Bombyx mandarina</name>
    <name type="common">Wild silk moth</name>
    <name type="synonym">Wild silkworm</name>
    <dbReference type="NCBI Taxonomy" id="7092"/>
    <lineage>
        <taxon>Eukaryota</taxon>
        <taxon>Metazoa</taxon>
        <taxon>Ecdysozoa</taxon>
        <taxon>Arthropoda</taxon>
        <taxon>Hexapoda</taxon>
        <taxon>Insecta</taxon>
        <taxon>Pterygota</taxon>
        <taxon>Neoptera</taxon>
        <taxon>Endopterygota</taxon>
        <taxon>Lepidoptera</taxon>
        <taxon>Glossata</taxon>
        <taxon>Ditrysia</taxon>
        <taxon>Bombycoidea</taxon>
        <taxon>Bombycidae</taxon>
        <taxon>Bombycinae</taxon>
        <taxon>Bombyx</taxon>
    </lineage>
</organism>
<keyword evidence="2" id="KW-0479">Metal-binding</keyword>
<keyword evidence="5" id="KW-1185">Reference proteome</keyword>
<evidence type="ECO:0000256" key="1">
    <source>
        <dbReference type="ARBA" id="ARBA00001968"/>
    </source>
</evidence>
<proteinExistence type="predicted"/>
<dbReference type="AlphaFoldDB" id="A0A6J2KD63"/>
<dbReference type="OrthoDB" id="10049726at2759"/>
<evidence type="ECO:0000313" key="5">
    <source>
        <dbReference type="Proteomes" id="UP000504629"/>
    </source>
</evidence>
<gene>
    <name evidence="6" type="primary">LOC114248965</name>
</gene>
<comment type="cofactor">
    <cofactor evidence="1">
        <name>a divalent metal cation</name>
        <dbReference type="ChEBI" id="CHEBI:60240"/>
    </cofactor>
</comment>
<dbReference type="GeneID" id="114248965"/>
<evidence type="ECO:0000256" key="2">
    <source>
        <dbReference type="ARBA" id="ARBA00022723"/>
    </source>
</evidence>
<name>A0A6J2KD63_BOMMA</name>
<evidence type="ECO:0000259" key="4">
    <source>
        <dbReference type="Pfam" id="PF13359"/>
    </source>
</evidence>
<dbReference type="Pfam" id="PF13359">
    <property type="entry name" value="DDE_Tnp_4"/>
    <property type="match status" value="1"/>
</dbReference>
<feature type="domain" description="DDE Tnp4" evidence="4">
    <location>
        <begin position="255"/>
        <end position="421"/>
    </location>
</feature>
<dbReference type="InterPro" id="IPR027806">
    <property type="entry name" value="HARBI1_dom"/>
</dbReference>
<protein>
    <submittedName>
        <fullName evidence="6">Uncharacterized protein LOC114248965</fullName>
    </submittedName>
</protein>
<dbReference type="KEGG" id="bman:114248965"/>
<evidence type="ECO:0000256" key="3">
    <source>
        <dbReference type="SAM" id="MobiDB-lite"/>
    </source>
</evidence>
<feature type="compositionally biased region" description="Polar residues" evidence="3">
    <location>
        <begin position="1"/>
        <end position="20"/>
    </location>
</feature>
<accession>A0A6J2KD63</accession>
<dbReference type="GO" id="GO:0046872">
    <property type="term" value="F:metal ion binding"/>
    <property type="evidence" value="ECO:0007669"/>
    <property type="project" value="UniProtKB-KW"/>
</dbReference>
<sequence length="622" mass="72069">MVSGPSTSSQQNRSQEQDVSLNEEVRNNQPEPTIVLPEYMRASESESRCFIEGCRRTERYRVPLSTRKMLLNKYKYYIPENNRLCDEHLVIEAWDFLDSLRSHYVQNFTAKYIQDMLSLKEVVDDGLLHFENINNMEEHVVHTWTGLNKAQFNQMFTEVPELLEMPNATLALAAYLMKIRTGDSNERLATLLKVSRSTLEKWLSQVRELLTEYFVPRNLGLNNLNRQQIIERNLAIPKTLFGSFEGVDRPIAIFDGTYCYVEKSSNYLYQKKTYSLHKYRNLVKPFLIVCTDGYIIDVLGPYPATASDAEIMKKEFVNGRPLKEYFHPGDAFILDRGFRDSLPLLHQCGYRTYVPASLEEGETQLSTSEANKSRAVTICRWVVEAVNGRFKRDFKLLRQNYFNVASTSFMKDFEVAASLLNKFHPPIVDRADAGEIILQINRYMNTENELADFIIRNNYNKRRANFESITVQNDNLNDFPQLSDSELILISLGTYQIKQARSYYGEHIRVNNDFNIEVCKEVSSSLLRELSASNTSYLVRGRIQSRHISRKTYFVYILVDSSRIGREAIIINYCNCIVGRRTVGCCAHVMTIIWYLSWARYQDNIVPPALFLDDTLLIIEGE</sequence>
<reference evidence="6" key="1">
    <citation type="submission" date="2025-08" db="UniProtKB">
        <authorList>
            <consortium name="RefSeq"/>
        </authorList>
    </citation>
    <scope>IDENTIFICATION</scope>
    <source>
        <tissue evidence="6">Silk gland</tissue>
    </source>
</reference>
<dbReference type="RefSeq" id="XP_028038214.1">
    <property type="nucleotide sequence ID" value="XM_028182413.1"/>
</dbReference>
<feature type="region of interest" description="Disordered" evidence="3">
    <location>
        <begin position="1"/>
        <end position="34"/>
    </location>
</feature>
<evidence type="ECO:0000313" key="6">
    <source>
        <dbReference type="RefSeq" id="XP_028038214.1"/>
    </source>
</evidence>
<dbReference type="Proteomes" id="UP000504629">
    <property type="component" value="Unplaced"/>
</dbReference>
<dbReference type="PANTHER" id="PTHR23080">
    <property type="entry name" value="THAP DOMAIN PROTEIN"/>
    <property type="match status" value="1"/>
</dbReference>